<evidence type="ECO:0000256" key="5">
    <source>
        <dbReference type="ARBA" id="ARBA00022516"/>
    </source>
</evidence>
<dbReference type="GO" id="GO:0032896">
    <property type="term" value="F:palmitoyl-CoA 9-desaturase activity"/>
    <property type="evidence" value="ECO:0007669"/>
    <property type="project" value="TreeGrafter"/>
</dbReference>
<evidence type="ECO:0000259" key="19">
    <source>
        <dbReference type="Pfam" id="PF00487"/>
    </source>
</evidence>
<evidence type="ECO:0000256" key="9">
    <source>
        <dbReference type="ARBA" id="ARBA00022832"/>
    </source>
</evidence>
<feature type="transmembrane region" description="Helical" evidence="18">
    <location>
        <begin position="54"/>
        <end position="74"/>
    </location>
</feature>
<feature type="transmembrane region" description="Helical" evidence="18">
    <location>
        <begin position="221"/>
        <end position="242"/>
    </location>
</feature>
<reference evidence="21" key="1">
    <citation type="submission" date="2013-03" db="EMBL/GenBank/DDBJ databases">
        <authorList>
            <person name="Jeffery W."/>
            <person name="Warren W."/>
            <person name="Wilson R.K."/>
        </authorList>
    </citation>
    <scope>NUCLEOTIDE SEQUENCE</scope>
    <source>
        <strain evidence="21">female</strain>
    </source>
</reference>
<comment type="cofactor">
    <cofactor evidence="1 17">
        <name>Fe(2+)</name>
        <dbReference type="ChEBI" id="CHEBI:29033"/>
    </cofactor>
</comment>
<dbReference type="InterPro" id="IPR001522">
    <property type="entry name" value="FADS-1_CS"/>
</dbReference>
<evidence type="ECO:0000256" key="15">
    <source>
        <dbReference type="ARBA" id="ARBA00023160"/>
    </source>
</evidence>
<dbReference type="HOGENOM" id="CLU_027359_0_0_1"/>
<keyword evidence="13" id="KW-0443">Lipid metabolism</keyword>
<evidence type="ECO:0000256" key="10">
    <source>
        <dbReference type="ARBA" id="ARBA00022989"/>
    </source>
</evidence>
<reference evidence="21" key="2">
    <citation type="journal article" date="2014" name="Nat. Commun.">
        <title>The cavefish genome reveals candidate genes for eye loss.</title>
        <authorList>
            <person name="McGaugh S.E."/>
            <person name="Gross J.B."/>
            <person name="Aken B."/>
            <person name="Blin M."/>
            <person name="Borowsky R."/>
            <person name="Chalopin D."/>
            <person name="Hinaux H."/>
            <person name="Jeffery W.R."/>
            <person name="Keene A."/>
            <person name="Ma L."/>
            <person name="Minx P."/>
            <person name="Murphy D."/>
            <person name="O'Quin K.E."/>
            <person name="Retaux S."/>
            <person name="Rohner N."/>
            <person name="Searle S.M."/>
            <person name="Stahl B.A."/>
            <person name="Tabin C."/>
            <person name="Volff J.N."/>
            <person name="Yoshizawa M."/>
            <person name="Warren W.C."/>
        </authorList>
    </citation>
    <scope>NUCLEOTIDE SEQUENCE [LARGE SCALE GENOMIC DNA]</scope>
    <source>
        <strain evidence="21">female</strain>
    </source>
</reference>
<accession>W5KA55</accession>
<comment type="similarity">
    <text evidence="3 17">Belongs to the fatty acid desaturase type 1 family.</text>
</comment>
<dbReference type="InParanoid" id="W5KA55"/>
<dbReference type="AlphaFoldDB" id="W5KA55"/>
<evidence type="ECO:0000256" key="6">
    <source>
        <dbReference type="ARBA" id="ARBA00022692"/>
    </source>
</evidence>
<dbReference type="GeneTree" id="ENSGT00940000154908"/>
<dbReference type="GO" id="GO:0004768">
    <property type="term" value="F:stearoyl-CoA 9-desaturase activity"/>
    <property type="evidence" value="ECO:0007669"/>
    <property type="project" value="UniProtKB-EC"/>
</dbReference>
<keyword evidence="7" id="KW-0479">Metal-binding</keyword>
<evidence type="ECO:0000256" key="17">
    <source>
        <dbReference type="RuleBase" id="RU000581"/>
    </source>
</evidence>
<dbReference type="PANTHER" id="PTHR11351">
    <property type="entry name" value="ACYL-COA DESATURASE"/>
    <property type="match status" value="1"/>
</dbReference>
<evidence type="ECO:0000256" key="12">
    <source>
        <dbReference type="ARBA" id="ARBA00023004"/>
    </source>
</evidence>
<evidence type="ECO:0000256" key="13">
    <source>
        <dbReference type="ARBA" id="ARBA00023098"/>
    </source>
</evidence>
<dbReference type="STRING" id="7994.ENSAMXP00000004466"/>
<proteinExistence type="inferred from homology"/>
<dbReference type="EC" id="1.14.19.1" evidence="4"/>
<keyword evidence="14 18" id="KW-0472">Membrane</keyword>
<dbReference type="PRINTS" id="PR00075">
    <property type="entry name" value="FACDDSATRASE"/>
</dbReference>
<evidence type="ECO:0000256" key="16">
    <source>
        <dbReference type="ARBA" id="ARBA00047947"/>
    </source>
</evidence>
<keyword evidence="11 17" id="KW-0560">Oxidoreductase</keyword>
<evidence type="ECO:0000256" key="18">
    <source>
        <dbReference type="SAM" id="Phobius"/>
    </source>
</evidence>
<evidence type="ECO:0000313" key="21">
    <source>
        <dbReference type="Proteomes" id="UP000018467"/>
    </source>
</evidence>
<name>W5KA55_ASTMX</name>
<comment type="catalytic activity">
    <reaction evidence="16">
        <text>octadecanoyl-CoA + 2 Fe(II)-[cytochrome b5] + O2 + 2 H(+) = (9Z)-octadecenoyl-CoA + 2 Fe(III)-[cytochrome b5] + 2 H2O</text>
        <dbReference type="Rhea" id="RHEA:19721"/>
        <dbReference type="Rhea" id="RHEA-COMP:10438"/>
        <dbReference type="Rhea" id="RHEA-COMP:10439"/>
        <dbReference type="ChEBI" id="CHEBI:15377"/>
        <dbReference type="ChEBI" id="CHEBI:15378"/>
        <dbReference type="ChEBI" id="CHEBI:15379"/>
        <dbReference type="ChEBI" id="CHEBI:29033"/>
        <dbReference type="ChEBI" id="CHEBI:29034"/>
        <dbReference type="ChEBI" id="CHEBI:57387"/>
        <dbReference type="ChEBI" id="CHEBI:57394"/>
        <dbReference type="EC" id="1.14.19.1"/>
    </reaction>
</comment>
<dbReference type="GO" id="GO:0006636">
    <property type="term" value="P:unsaturated fatty acid biosynthetic process"/>
    <property type="evidence" value="ECO:0007669"/>
    <property type="project" value="TreeGrafter"/>
</dbReference>
<dbReference type="PANTHER" id="PTHR11351:SF102">
    <property type="entry name" value="STEAROYL-COA DESATURASE"/>
    <property type="match status" value="1"/>
</dbReference>
<evidence type="ECO:0000256" key="3">
    <source>
        <dbReference type="ARBA" id="ARBA00009295"/>
    </source>
</evidence>
<feature type="domain" description="Fatty acid desaturase" evidence="19">
    <location>
        <begin position="81"/>
        <end position="284"/>
    </location>
</feature>
<dbReference type="GO" id="GO:1903966">
    <property type="term" value="P:monounsaturated fatty acid biosynthetic process"/>
    <property type="evidence" value="ECO:0007669"/>
    <property type="project" value="TreeGrafter"/>
</dbReference>
<comment type="domain">
    <text evidence="17">The histidine box domains are involved in binding the catalytic metal ions.</text>
</comment>
<keyword evidence="6 17" id="KW-0812">Transmembrane</keyword>
<keyword evidence="5 17" id="KW-0444">Lipid biosynthesis</keyword>
<dbReference type="InterPro" id="IPR005804">
    <property type="entry name" value="FA_desaturase_dom"/>
</dbReference>
<dbReference type="CDD" id="cd03505">
    <property type="entry name" value="Delta9-FADS-like"/>
    <property type="match status" value="1"/>
</dbReference>
<organism evidence="20 21">
    <name type="scientific">Astyanax mexicanus</name>
    <name type="common">Blind cave fish</name>
    <name type="synonym">Astyanax fasciatus mexicanus</name>
    <dbReference type="NCBI Taxonomy" id="7994"/>
    <lineage>
        <taxon>Eukaryota</taxon>
        <taxon>Metazoa</taxon>
        <taxon>Chordata</taxon>
        <taxon>Craniata</taxon>
        <taxon>Vertebrata</taxon>
        <taxon>Euteleostomi</taxon>
        <taxon>Actinopterygii</taxon>
        <taxon>Neopterygii</taxon>
        <taxon>Teleostei</taxon>
        <taxon>Ostariophysi</taxon>
        <taxon>Characiformes</taxon>
        <taxon>Characoidei</taxon>
        <taxon>Acestrorhamphidae</taxon>
        <taxon>Acestrorhamphinae</taxon>
        <taxon>Astyanax</taxon>
    </lineage>
</organism>
<feature type="transmembrane region" description="Helical" evidence="18">
    <location>
        <begin position="80"/>
        <end position="101"/>
    </location>
</feature>
<evidence type="ECO:0000256" key="14">
    <source>
        <dbReference type="ARBA" id="ARBA00023136"/>
    </source>
</evidence>
<reference evidence="20" key="3">
    <citation type="submission" date="2025-08" db="UniProtKB">
        <authorList>
            <consortium name="Ensembl"/>
        </authorList>
    </citation>
    <scope>IDENTIFICATION</scope>
</reference>
<keyword evidence="21" id="KW-1185">Reference proteome</keyword>
<dbReference type="Ensembl" id="ENSAMXT00000004466.2">
    <property type="protein sequence ID" value="ENSAMXP00000004466.2"/>
    <property type="gene ID" value="ENSAMXG00000004360.2"/>
</dbReference>
<dbReference type="InterPro" id="IPR015876">
    <property type="entry name" value="Acyl-CoA_DS"/>
</dbReference>
<feature type="transmembrane region" description="Helical" evidence="18">
    <location>
        <begin position="195"/>
        <end position="215"/>
    </location>
</feature>
<keyword evidence="9" id="KW-0276">Fatty acid metabolism</keyword>
<dbReference type="GO" id="GO:0060613">
    <property type="term" value="P:fat pad development"/>
    <property type="evidence" value="ECO:0007669"/>
    <property type="project" value="Ensembl"/>
</dbReference>
<dbReference type="GO" id="GO:0005506">
    <property type="term" value="F:iron ion binding"/>
    <property type="evidence" value="ECO:0007669"/>
    <property type="project" value="TreeGrafter"/>
</dbReference>
<protein>
    <recommendedName>
        <fullName evidence="4">stearoyl-CoA 9-desaturase</fullName>
        <ecNumber evidence="4">1.14.19.1</ecNumber>
    </recommendedName>
</protein>
<dbReference type="Proteomes" id="UP000018467">
    <property type="component" value="Unassembled WGS sequence"/>
</dbReference>
<dbReference type="GO" id="GO:0070542">
    <property type="term" value="P:response to fatty acid"/>
    <property type="evidence" value="ECO:0007669"/>
    <property type="project" value="TreeGrafter"/>
</dbReference>
<sequence>IAKYWIQENIQVRFFTVMTETTSLGHTMVDDEFDDCYKEKAGPKPPMRIVWRNVVLMALLHIGALYGILLVPSASPLTLLWTWACFLFSALGITAGVHRLWSHRSYKATLPLRLFLALGNSMAFQNDIYEWARDHRVHHKFSETDADPHNATRGFFFSHIGWLLVRKHPDVIEKGSKLELSDLKADKVVMFQRRFYKSSVLLMCFAVPTVVPWLFWGESLWVSYFVPALLRYAVVLNASWLVNSAAHMWGNRPYDANINPRENRFVTLGAIGEGFHNYHHTFPYDYSTSEFGWKLNFTSCFIDTMCFLGLASDCKRAARSVVQARAQRTGDGSKKPGIQRSG</sequence>
<keyword evidence="8" id="KW-0256">Endoplasmic reticulum</keyword>
<comment type="subcellular location">
    <subcellularLocation>
        <location evidence="2">Endoplasmic reticulum membrane</location>
        <topology evidence="2">Multi-pass membrane protein</topology>
    </subcellularLocation>
</comment>
<evidence type="ECO:0000256" key="4">
    <source>
        <dbReference type="ARBA" id="ARBA00012620"/>
    </source>
</evidence>
<evidence type="ECO:0000256" key="11">
    <source>
        <dbReference type="ARBA" id="ARBA00023002"/>
    </source>
</evidence>
<evidence type="ECO:0000256" key="7">
    <source>
        <dbReference type="ARBA" id="ARBA00022723"/>
    </source>
</evidence>
<evidence type="ECO:0000256" key="8">
    <source>
        <dbReference type="ARBA" id="ARBA00022824"/>
    </source>
</evidence>
<reference evidence="20" key="4">
    <citation type="submission" date="2025-09" db="UniProtKB">
        <authorList>
            <consortium name="Ensembl"/>
        </authorList>
    </citation>
    <scope>IDENTIFICATION</scope>
</reference>
<evidence type="ECO:0000313" key="20">
    <source>
        <dbReference type="Ensembl" id="ENSAMXP00000004466.2"/>
    </source>
</evidence>
<dbReference type="GO" id="GO:0005789">
    <property type="term" value="C:endoplasmic reticulum membrane"/>
    <property type="evidence" value="ECO:0007669"/>
    <property type="project" value="UniProtKB-SubCell"/>
</dbReference>
<dbReference type="eggNOG" id="KOG1600">
    <property type="taxonomic scope" value="Eukaryota"/>
</dbReference>
<dbReference type="FunCoup" id="W5KA55">
    <property type="interactions" value="349"/>
</dbReference>
<keyword evidence="12" id="KW-0408">Iron</keyword>
<dbReference type="Pfam" id="PF00487">
    <property type="entry name" value="FA_desaturase"/>
    <property type="match status" value="1"/>
</dbReference>
<keyword evidence="10 18" id="KW-1133">Transmembrane helix</keyword>
<evidence type="ECO:0000256" key="2">
    <source>
        <dbReference type="ARBA" id="ARBA00004477"/>
    </source>
</evidence>
<dbReference type="Bgee" id="ENSAMXG00000004360">
    <property type="expression patterns" value="Expressed in intestine and 11 other cell types or tissues"/>
</dbReference>
<keyword evidence="15 17" id="KW-0275">Fatty acid biosynthesis</keyword>
<dbReference type="PROSITE" id="PS00476">
    <property type="entry name" value="FATTY_ACID_DESATUR_1"/>
    <property type="match status" value="1"/>
</dbReference>
<evidence type="ECO:0000256" key="1">
    <source>
        <dbReference type="ARBA" id="ARBA00001954"/>
    </source>
</evidence>